<sequence>MHLAVVLSTLIHDSLKNTKQHSRVERILHINDAASHDHHLCMIIYGASWDHPSGDIDSPTSHWEVKHMCNPRVLSIGSATRGRNSLLQNFLHFELSGGRN</sequence>
<keyword evidence="2" id="KW-1185">Reference proteome</keyword>
<organism evidence="1 2">
    <name type="scientific">Allacma fusca</name>
    <dbReference type="NCBI Taxonomy" id="39272"/>
    <lineage>
        <taxon>Eukaryota</taxon>
        <taxon>Metazoa</taxon>
        <taxon>Ecdysozoa</taxon>
        <taxon>Arthropoda</taxon>
        <taxon>Hexapoda</taxon>
        <taxon>Collembola</taxon>
        <taxon>Symphypleona</taxon>
        <taxon>Sminthuridae</taxon>
        <taxon>Allacma</taxon>
    </lineage>
</organism>
<evidence type="ECO:0000313" key="2">
    <source>
        <dbReference type="Proteomes" id="UP000708208"/>
    </source>
</evidence>
<name>A0A8J2JRD4_9HEXA</name>
<comment type="caution">
    <text evidence="1">The sequence shown here is derived from an EMBL/GenBank/DDBJ whole genome shotgun (WGS) entry which is preliminary data.</text>
</comment>
<dbReference type="Proteomes" id="UP000708208">
    <property type="component" value="Unassembled WGS sequence"/>
</dbReference>
<evidence type="ECO:0000313" key="1">
    <source>
        <dbReference type="EMBL" id="CAG7720014.1"/>
    </source>
</evidence>
<reference evidence="1" key="1">
    <citation type="submission" date="2021-06" db="EMBL/GenBank/DDBJ databases">
        <authorList>
            <person name="Hodson N. C."/>
            <person name="Mongue J. A."/>
            <person name="Jaron S. K."/>
        </authorList>
    </citation>
    <scope>NUCLEOTIDE SEQUENCE</scope>
</reference>
<protein>
    <submittedName>
        <fullName evidence="1">Uncharacterized protein</fullName>
    </submittedName>
</protein>
<proteinExistence type="predicted"/>
<accession>A0A8J2JRD4</accession>
<gene>
    <name evidence="1" type="ORF">AFUS01_LOCUS9307</name>
</gene>
<dbReference type="EMBL" id="CAJVCH010066388">
    <property type="protein sequence ID" value="CAG7720014.1"/>
    <property type="molecule type" value="Genomic_DNA"/>
</dbReference>
<dbReference type="AlphaFoldDB" id="A0A8J2JRD4"/>